<keyword evidence="1" id="KW-1133">Transmembrane helix</keyword>
<feature type="transmembrane region" description="Helical" evidence="1">
    <location>
        <begin position="29"/>
        <end position="50"/>
    </location>
</feature>
<proteinExistence type="predicted"/>
<protein>
    <submittedName>
        <fullName evidence="2">Uncharacterized protein</fullName>
    </submittedName>
</protein>
<gene>
    <name evidence="2" type="ORF">J2S63_004022</name>
</gene>
<accession>A0ABU2C1C9</accession>
<name>A0ABU2C1C9_9ACTN</name>
<dbReference type="EMBL" id="JAVDYG010000001">
    <property type="protein sequence ID" value="MDR7364469.1"/>
    <property type="molecule type" value="Genomic_DNA"/>
</dbReference>
<dbReference type="RefSeq" id="WP_310306154.1">
    <property type="nucleotide sequence ID" value="NZ_BAAAPS010000006.1"/>
</dbReference>
<reference evidence="2 3" key="1">
    <citation type="submission" date="2023-07" db="EMBL/GenBank/DDBJ databases">
        <title>Sequencing the genomes of 1000 actinobacteria strains.</title>
        <authorList>
            <person name="Klenk H.-P."/>
        </authorList>
    </citation>
    <scope>NUCLEOTIDE SEQUENCE [LARGE SCALE GENOMIC DNA]</scope>
    <source>
        <strain evidence="2 3">DSM 19426</strain>
    </source>
</reference>
<evidence type="ECO:0000313" key="3">
    <source>
        <dbReference type="Proteomes" id="UP001183648"/>
    </source>
</evidence>
<evidence type="ECO:0000313" key="2">
    <source>
        <dbReference type="EMBL" id="MDR7364469.1"/>
    </source>
</evidence>
<keyword evidence="3" id="KW-1185">Reference proteome</keyword>
<sequence>MREPDTTTLLWASTAVVLGLGPSRETETFLTGLLVVGAATAATGLHHLLVPPAQHD</sequence>
<comment type="caution">
    <text evidence="2">The sequence shown here is derived from an EMBL/GenBank/DDBJ whole genome shotgun (WGS) entry which is preliminary data.</text>
</comment>
<dbReference type="Proteomes" id="UP001183648">
    <property type="component" value="Unassembled WGS sequence"/>
</dbReference>
<evidence type="ECO:0000256" key="1">
    <source>
        <dbReference type="SAM" id="Phobius"/>
    </source>
</evidence>
<organism evidence="2 3">
    <name type="scientific">Nocardioides marmoribigeumensis</name>
    <dbReference type="NCBI Taxonomy" id="433649"/>
    <lineage>
        <taxon>Bacteria</taxon>
        <taxon>Bacillati</taxon>
        <taxon>Actinomycetota</taxon>
        <taxon>Actinomycetes</taxon>
        <taxon>Propionibacteriales</taxon>
        <taxon>Nocardioidaceae</taxon>
        <taxon>Nocardioides</taxon>
    </lineage>
</organism>
<keyword evidence="1" id="KW-0812">Transmembrane</keyword>
<keyword evidence="1" id="KW-0472">Membrane</keyword>